<dbReference type="Pfam" id="PF07715">
    <property type="entry name" value="Plug"/>
    <property type="match status" value="1"/>
</dbReference>
<organism evidence="13 14">
    <name type="scientific">Sphingomonas hengshuiensis</name>
    <dbReference type="NCBI Taxonomy" id="1609977"/>
    <lineage>
        <taxon>Bacteria</taxon>
        <taxon>Pseudomonadati</taxon>
        <taxon>Pseudomonadota</taxon>
        <taxon>Alphaproteobacteria</taxon>
        <taxon>Sphingomonadales</taxon>
        <taxon>Sphingomonadaceae</taxon>
        <taxon>Sphingomonas</taxon>
    </lineage>
</organism>
<evidence type="ECO:0000313" key="14">
    <source>
        <dbReference type="Proteomes" id="UP000032300"/>
    </source>
</evidence>
<keyword evidence="3 8" id="KW-1134">Transmembrane beta strand</keyword>
<gene>
    <name evidence="13" type="ORF">TS85_23660</name>
</gene>
<dbReference type="PANTHER" id="PTHR47234:SF3">
    <property type="entry name" value="SECRETIN_TONB SHORT N-TERMINAL DOMAIN-CONTAINING PROTEIN"/>
    <property type="match status" value="1"/>
</dbReference>
<evidence type="ECO:0000256" key="10">
    <source>
        <dbReference type="SAM" id="SignalP"/>
    </source>
</evidence>
<evidence type="ECO:0000256" key="8">
    <source>
        <dbReference type="PROSITE-ProRule" id="PRU01360"/>
    </source>
</evidence>
<dbReference type="AlphaFoldDB" id="A0A7U5HVP0"/>
<dbReference type="GO" id="GO:0009279">
    <property type="term" value="C:cell outer membrane"/>
    <property type="evidence" value="ECO:0007669"/>
    <property type="project" value="UniProtKB-SubCell"/>
</dbReference>
<dbReference type="OrthoDB" id="7051241at2"/>
<keyword evidence="2 8" id="KW-0813">Transport</keyword>
<evidence type="ECO:0000256" key="4">
    <source>
        <dbReference type="ARBA" id="ARBA00022692"/>
    </source>
</evidence>
<dbReference type="Proteomes" id="UP000032300">
    <property type="component" value="Chromosome"/>
</dbReference>
<dbReference type="KEGG" id="sphi:TS85_23660"/>
<proteinExistence type="inferred from homology"/>
<evidence type="ECO:0000313" key="13">
    <source>
        <dbReference type="EMBL" id="AJP74144.1"/>
    </source>
</evidence>
<feature type="chain" id="PRO_5031427178" evidence="10">
    <location>
        <begin position="30"/>
        <end position="951"/>
    </location>
</feature>
<feature type="domain" description="TonB-dependent receptor plug" evidence="12">
    <location>
        <begin position="63"/>
        <end position="178"/>
    </location>
</feature>
<evidence type="ECO:0000259" key="12">
    <source>
        <dbReference type="Pfam" id="PF07715"/>
    </source>
</evidence>
<keyword evidence="4 8" id="KW-0812">Transmembrane</keyword>
<dbReference type="InterPro" id="IPR012910">
    <property type="entry name" value="Plug_dom"/>
</dbReference>
<keyword evidence="7 8" id="KW-0998">Cell outer membrane</keyword>
<comment type="subcellular location">
    <subcellularLocation>
        <location evidence="1 8">Cell outer membrane</location>
        <topology evidence="1 8">Multi-pass membrane protein</topology>
    </subcellularLocation>
</comment>
<dbReference type="Pfam" id="PF00593">
    <property type="entry name" value="TonB_dep_Rec_b-barrel"/>
    <property type="match status" value="1"/>
</dbReference>
<keyword evidence="5 9" id="KW-0798">TonB box</keyword>
<keyword evidence="13" id="KW-0675">Receptor</keyword>
<keyword evidence="6 8" id="KW-0472">Membrane</keyword>
<evidence type="ECO:0000256" key="6">
    <source>
        <dbReference type="ARBA" id="ARBA00023136"/>
    </source>
</evidence>
<accession>A0A7U5HVP0</accession>
<feature type="domain" description="TonB-dependent receptor-like beta-barrel" evidence="11">
    <location>
        <begin position="423"/>
        <end position="915"/>
    </location>
</feature>
<feature type="signal peptide" evidence="10">
    <location>
        <begin position="1"/>
        <end position="29"/>
    </location>
</feature>
<reference evidence="13 14" key="1">
    <citation type="journal article" date="2015" name="Int. J. Syst. Evol. Microbiol.">
        <title>Sphingomonas hengshuiensis sp. nov., isolated from lake wetland.</title>
        <authorList>
            <person name="Wei S."/>
            <person name="Wang T."/>
            <person name="Liu H."/>
            <person name="Zhang C."/>
            <person name="Guo J."/>
            <person name="Wang Q."/>
            <person name="Liang K."/>
            <person name="Zhang Z."/>
        </authorList>
    </citation>
    <scope>NUCLEOTIDE SEQUENCE [LARGE SCALE GENOMIC DNA]</scope>
    <source>
        <strain evidence="13 14">WHSC-8</strain>
    </source>
</reference>
<evidence type="ECO:0000256" key="9">
    <source>
        <dbReference type="RuleBase" id="RU003357"/>
    </source>
</evidence>
<dbReference type="RefSeq" id="WP_044335553.1">
    <property type="nucleotide sequence ID" value="NZ_CP010836.1"/>
</dbReference>
<protein>
    <submittedName>
        <fullName evidence="13">TonB-dependent receptor</fullName>
    </submittedName>
</protein>
<dbReference type="InterPro" id="IPR036942">
    <property type="entry name" value="Beta-barrel_TonB_sf"/>
</dbReference>
<dbReference type="PANTHER" id="PTHR47234">
    <property type="match status" value="1"/>
</dbReference>
<dbReference type="InterPro" id="IPR037066">
    <property type="entry name" value="Plug_dom_sf"/>
</dbReference>
<evidence type="ECO:0000256" key="5">
    <source>
        <dbReference type="ARBA" id="ARBA00023077"/>
    </source>
</evidence>
<evidence type="ECO:0000256" key="3">
    <source>
        <dbReference type="ARBA" id="ARBA00022452"/>
    </source>
</evidence>
<dbReference type="InterPro" id="IPR039426">
    <property type="entry name" value="TonB-dep_rcpt-like"/>
</dbReference>
<evidence type="ECO:0000256" key="1">
    <source>
        <dbReference type="ARBA" id="ARBA00004571"/>
    </source>
</evidence>
<comment type="similarity">
    <text evidence="8 9">Belongs to the TonB-dependent receptor family.</text>
</comment>
<reference evidence="13 14" key="2">
    <citation type="submission" date="2015-02" db="EMBL/GenBank/DDBJ databases">
        <title>The complete genome of Sphingomonas hengshuiensis sp. WHSC-8 isolated from soil of Hengshui Lake.</title>
        <authorList>
            <person name="Wei S."/>
            <person name="Guo J."/>
            <person name="Su C."/>
            <person name="Wu R."/>
            <person name="Zhang Z."/>
            <person name="Liang K."/>
            <person name="Li H."/>
            <person name="Wang T."/>
            <person name="Liu H."/>
            <person name="Zhang C."/>
            <person name="Li Z."/>
            <person name="Wang Q."/>
            <person name="Meng J."/>
        </authorList>
    </citation>
    <scope>NUCLEOTIDE SEQUENCE [LARGE SCALE GENOMIC DNA]</scope>
    <source>
        <strain evidence="13 14">WHSC-8</strain>
    </source>
</reference>
<keyword evidence="10" id="KW-0732">Signal</keyword>
<dbReference type="EMBL" id="CP010836">
    <property type="protein sequence ID" value="AJP74144.1"/>
    <property type="molecule type" value="Genomic_DNA"/>
</dbReference>
<name>A0A7U5HVP0_9SPHN</name>
<dbReference type="SUPFAM" id="SSF56935">
    <property type="entry name" value="Porins"/>
    <property type="match status" value="1"/>
</dbReference>
<evidence type="ECO:0000256" key="7">
    <source>
        <dbReference type="ARBA" id="ARBA00023237"/>
    </source>
</evidence>
<sequence>MNTRLWLERTSCASLAALAFATLAPAASAQTASTDTQQADEVADQSDTELVVTGSRIVRDGFQSPTPLVVITEEAIRAQSPSNNLADYINQMPAVAGSIRPANSRLAISSGLAGINAISLRNLGTERTLVLLDGRRSVGSSITGAVDINDFPQALVKSVEIVTGGASAAYGSDAVAGVVNFALDKKFTGIKGSAESGITDEGEGFNYAFSLAAGKSFAGGRGHILVSGEVAHRDGIFDMDRDWNQTGYRTITNPAYTATNGQPQNLVVSKAGTYNQLPGGVINSATLRGGGSTTALNGTYFGQGGSINKYNFGSITNTTTTVGGDWAIADGQRRIGLDSSDDRRTVFGRLSYELFDWIEIFGEASYGWHHSVFNAGPSLGTATLASDNAYLIQTLGQATLTNLNINTVTIGTSGGDLPYRKNDNTRDVQRYVFGGEGGFAALGSDIRWDGYVQYGVTKTHEVAADIMNTARMALATDAVFAPAGNALGVAAGTIVCRSSLTAPTNGCVPINRLGTGVASQAAIDYVTGDPQRYQTFKQTVAGLNFSLNPFATWAGPVSVSFGGEYRREEVSGSVETQYRTGWAVGNFLPTFGSYHVKEAYLETVVPLGLGIEFNGAVRGTDYSTSGYVTTWKAGLTWQPIDDIRLRFTRSRDIRAPNLNELYAAGTSRTNTLLDPFNNRASTQYLETTTGNPNLKAEVADSLNLGVVLQPSFLPGFSFSVDGFDIKVKDAIGQVRAEEILNRCYQGLQEYCASFTRVEGGSPALLVSVSPFNFSNVHTRGLDFDASYRVPVSGAATVTLRGLATYYDTSYTNNGIDAPVEAAGANGGGVPSWIYRASATLDTGDFAMTFTGRGVSSGTIANSYIVCTSGCPASTVANPTINSNHMAGAIYFDLNLTQTIRMGTKEAQLFATATNLFDRDPVLQPTTGLSTNANYYDVLGRTFRVGVRFALK</sequence>
<keyword evidence="14" id="KW-1185">Reference proteome</keyword>
<evidence type="ECO:0000259" key="11">
    <source>
        <dbReference type="Pfam" id="PF00593"/>
    </source>
</evidence>
<evidence type="ECO:0000256" key="2">
    <source>
        <dbReference type="ARBA" id="ARBA00022448"/>
    </source>
</evidence>
<dbReference type="Gene3D" id="2.170.130.10">
    <property type="entry name" value="TonB-dependent receptor, plug domain"/>
    <property type="match status" value="1"/>
</dbReference>
<dbReference type="PROSITE" id="PS52016">
    <property type="entry name" value="TONB_DEPENDENT_REC_3"/>
    <property type="match status" value="1"/>
</dbReference>
<dbReference type="InterPro" id="IPR000531">
    <property type="entry name" value="Beta-barrel_TonB"/>
</dbReference>
<dbReference type="Gene3D" id="2.40.170.20">
    <property type="entry name" value="TonB-dependent receptor, beta-barrel domain"/>
    <property type="match status" value="1"/>
</dbReference>